<dbReference type="SUPFAM" id="SSF53335">
    <property type="entry name" value="S-adenosyl-L-methionine-dependent methyltransferases"/>
    <property type="match status" value="1"/>
</dbReference>
<keyword evidence="1" id="KW-0808">Transferase</keyword>
<keyword evidence="2" id="KW-1185">Reference proteome</keyword>
<dbReference type="GO" id="GO:0008168">
    <property type="term" value="F:methyltransferase activity"/>
    <property type="evidence" value="ECO:0007669"/>
    <property type="project" value="UniProtKB-KW"/>
</dbReference>
<accession>A0A162FQ03</accession>
<dbReference type="Pfam" id="PF06325">
    <property type="entry name" value="PrmA"/>
    <property type="match status" value="1"/>
</dbReference>
<dbReference type="Proteomes" id="UP000077428">
    <property type="component" value="Unassembled WGS sequence"/>
</dbReference>
<dbReference type="CDD" id="cd02440">
    <property type="entry name" value="AdoMet_MTases"/>
    <property type="match status" value="1"/>
</dbReference>
<evidence type="ECO:0000313" key="1">
    <source>
        <dbReference type="EMBL" id="KZX13400.1"/>
    </source>
</evidence>
<proteinExistence type="predicted"/>
<sequence>MNQKCSCDNDCFTTKDNLKEKIKLIEECEKCQEIQIKKFTPLKDLLDFNDLTDNYKRCECKKRPIDIVMSHILKIMIEERIIEEDATLRKNSPVPLSGFYYSTLNPQFIAQKTLILLHPDFNKKVALRLMNEVSEVKGVLKGNPQDTIGQFDKNSKIKHFELLCGCDMQTNIVRTLINEKLIFNKKQSKNHIEVAMTTEEKLIRLHNFLENNSINKGTAIDGLCGGGALGIYLLKYGFKKVIFNDANPEAIETLKDNLEINEITENFEIYNENFEDLNVEKADLCIIDAFPKADIDEISKKAYKIANNVVII</sequence>
<keyword evidence="1" id="KW-0687">Ribonucleoprotein</keyword>
<keyword evidence="1" id="KW-0689">Ribosomal protein</keyword>
<dbReference type="AlphaFoldDB" id="A0A162FQ03"/>
<evidence type="ECO:0000313" key="2">
    <source>
        <dbReference type="Proteomes" id="UP000077428"/>
    </source>
</evidence>
<dbReference type="PATRIC" id="fig|66851.6.peg.695"/>
<gene>
    <name evidence="1" type="primary">prmA_1</name>
    <name evidence="1" type="ORF">MBORA_06280</name>
</gene>
<keyword evidence="1" id="KW-0489">Methyltransferase</keyword>
<protein>
    <submittedName>
        <fullName evidence="1">Ribosomal protein L11 methyltransferase</fullName>
    </submittedName>
</protein>
<comment type="caution">
    <text evidence="1">The sequence shown here is derived from an EMBL/GenBank/DDBJ whole genome shotgun (WGS) entry which is preliminary data.</text>
</comment>
<dbReference type="GO" id="GO:0032259">
    <property type="term" value="P:methylation"/>
    <property type="evidence" value="ECO:0007669"/>
    <property type="project" value="UniProtKB-KW"/>
</dbReference>
<dbReference type="OrthoDB" id="134019at2157"/>
<dbReference type="Gene3D" id="3.40.50.150">
    <property type="entry name" value="Vaccinia Virus protein VP39"/>
    <property type="match status" value="1"/>
</dbReference>
<name>A0A162FQ03_METOA</name>
<organism evidence="1 2">
    <name type="scientific">Methanobrevibacter oralis</name>
    <dbReference type="NCBI Taxonomy" id="66851"/>
    <lineage>
        <taxon>Archaea</taxon>
        <taxon>Methanobacteriati</taxon>
        <taxon>Methanobacteriota</taxon>
        <taxon>Methanomada group</taxon>
        <taxon>Methanobacteria</taxon>
        <taxon>Methanobacteriales</taxon>
        <taxon>Methanobacteriaceae</taxon>
        <taxon>Methanobrevibacter</taxon>
    </lineage>
</organism>
<dbReference type="EMBL" id="LWMU01000050">
    <property type="protein sequence ID" value="KZX13400.1"/>
    <property type="molecule type" value="Genomic_DNA"/>
</dbReference>
<dbReference type="GO" id="GO:0005840">
    <property type="term" value="C:ribosome"/>
    <property type="evidence" value="ECO:0007669"/>
    <property type="project" value="UniProtKB-KW"/>
</dbReference>
<dbReference type="InterPro" id="IPR029063">
    <property type="entry name" value="SAM-dependent_MTases_sf"/>
</dbReference>
<dbReference type="STRING" id="66851.MBORA_06280"/>
<dbReference type="RefSeq" id="WP_042693388.1">
    <property type="nucleotide sequence ID" value="NZ_CABMAB010000021.1"/>
</dbReference>
<reference evidence="2" key="1">
    <citation type="journal article" date="2016" name="Genome Announc.">
        <title>Draft Genome Sequences of Methanobrevibacter curvatus DSM11111, Methanobrevibacter cuticularis DSM11139, Methanobrevibacter filiformis DSM11501, and Methanobrevibacter oralis DSM7256.</title>
        <authorList>
            <person name="Poehlein A."/>
            <person name="Seedorf H."/>
        </authorList>
    </citation>
    <scope>NUCLEOTIDE SEQUENCE [LARGE SCALE GENOMIC DNA]</scope>
    <source>
        <strain evidence="2">DSM 7256 / JCM 30027 / ZR</strain>
    </source>
</reference>